<dbReference type="PANTHER" id="PTHR38166">
    <property type="entry name" value="C2H2-TYPE DOMAIN-CONTAINING PROTEIN-RELATED"/>
    <property type="match status" value="1"/>
</dbReference>
<sequence length="521" mass="56771">MTTFTLTMGVSTFYNGPHAHTGPSSSLVQTTLTTVPGNNCSFAPKQKNCQEELKDAELSSAMISLSKLGSKSTISGTKLIHSSAALIISWTAVLKANQNSGANAIPKVSPVDDLEILLHKQLTISDCPTLRSCAEYGGSSAGPKRQRSEGSEKPTRPKKHRPEGNNSSNGGAKNGNGNGQDPGETEGVSNNGEQQPSTKKFDCPFHKLTPFKYECCEGFNFTGWDRVLQHLKRRHVLKGEYCANCRTEFNDKGARAEGLKNEHIIRATCQLATAIETGKLLPIEYDDLTGLGPGSQVEKWYKGWDKLFQLPRPQSPLVDTLFVRCHNTQKTLSDIFDSYLQSRGHVLEEDELEALTALAIRRFCNPHTPSAGILQHLLQAQSPTSMLSPAGDSPLTPPGQAVSDSALVTAAARPIPPARPPESAPNLSYPGQSSPRVSQTYNPSMQFTTRFLQGQNTFSQQSSDMLSSEDMAFQWEQSGQFEEDPDQWVNWPSDQSVRDAGESDNNDSGSGAHPYPSPYIN</sequence>
<feature type="region of interest" description="Disordered" evidence="1">
    <location>
        <begin position="414"/>
        <end position="441"/>
    </location>
</feature>
<dbReference type="PANTHER" id="PTHR38166:SF1">
    <property type="entry name" value="C2H2-TYPE DOMAIN-CONTAINING PROTEIN"/>
    <property type="match status" value="1"/>
</dbReference>
<evidence type="ECO:0000313" key="2">
    <source>
        <dbReference type="EMBL" id="KAF4947325.1"/>
    </source>
</evidence>
<name>A0A8H4SX71_9HYPO</name>
<evidence type="ECO:0000313" key="3">
    <source>
        <dbReference type="Proteomes" id="UP000622797"/>
    </source>
</evidence>
<evidence type="ECO:0000256" key="1">
    <source>
        <dbReference type="SAM" id="MobiDB-lite"/>
    </source>
</evidence>
<dbReference type="EMBL" id="JABEXW010001112">
    <property type="protein sequence ID" value="KAF4947325.1"/>
    <property type="molecule type" value="Genomic_DNA"/>
</dbReference>
<feature type="region of interest" description="Disordered" evidence="1">
    <location>
        <begin position="458"/>
        <end position="521"/>
    </location>
</feature>
<feature type="compositionally biased region" description="Basic and acidic residues" evidence="1">
    <location>
        <begin position="146"/>
        <end position="155"/>
    </location>
</feature>
<proteinExistence type="predicted"/>
<gene>
    <name evidence="2" type="ORF">FSARC_13991</name>
</gene>
<accession>A0A8H4SX71</accession>
<dbReference type="OrthoDB" id="4772970at2759"/>
<evidence type="ECO:0008006" key="4">
    <source>
        <dbReference type="Google" id="ProtNLM"/>
    </source>
</evidence>
<reference evidence="2" key="1">
    <citation type="journal article" date="2020" name="BMC Genomics">
        <title>Correction to: Identification and distribution of gene clusters required for synthesis of sphingolipid metabolism inhibitors in diverse species of the filamentous fungus Fusarium.</title>
        <authorList>
            <person name="Kim H.S."/>
            <person name="Lohmar J.M."/>
            <person name="Busman M."/>
            <person name="Brown D.W."/>
            <person name="Naumann T.A."/>
            <person name="Divon H.H."/>
            <person name="Lysoe E."/>
            <person name="Uhlig S."/>
            <person name="Proctor R.H."/>
        </authorList>
    </citation>
    <scope>NUCLEOTIDE SEQUENCE</scope>
    <source>
        <strain evidence="2">NRRL 20472</strain>
    </source>
</reference>
<feature type="region of interest" description="Disordered" evidence="1">
    <location>
        <begin position="136"/>
        <end position="201"/>
    </location>
</feature>
<protein>
    <recommendedName>
        <fullName evidence="4">C2H2-type domain-containing protein</fullName>
    </recommendedName>
</protein>
<reference evidence="2" key="2">
    <citation type="submission" date="2020-05" db="EMBL/GenBank/DDBJ databases">
        <authorList>
            <person name="Kim H.-S."/>
            <person name="Proctor R.H."/>
            <person name="Brown D.W."/>
        </authorList>
    </citation>
    <scope>NUCLEOTIDE SEQUENCE</scope>
    <source>
        <strain evidence="2">NRRL 20472</strain>
    </source>
</reference>
<keyword evidence="3" id="KW-1185">Reference proteome</keyword>
<feature type="compositionally biased region" description="Pro residues" evidence="1">
    <location>
        <begin position="414"/>
        <end position="423"/>
    </location>
</feature>
<feature type="compositionally biased region" description="Polar residues" evidence="1">
    <location>
        <begin position="187"/>
        <end position="198"/>
    </location>
</feature>
<dbReference type="Proteomes" id="UP000622797">
    <property type="component" value="Unassembled WGS sequence"/>
</dbReference>
<dbReference type="AlphaFoldDB" id="A0A8H4SX71"/>
<organism evidence="2 3">
    <name type="scientific">Fusarium sarcochroum</name>
    <dbReference type="NCBI Taxonomy" id="1208366"/>
    <lineage>
        <taxon>Eukaryota</taxon>
        <taxon>Fungi</taxon>
        <taxon>Dikarya</taxon>
        <taxon>Ascomycota</taxon>
        <taxon>Pezizomycotina</taxon>
        <taxon>Sordariomycetes</taxon>
        <taxon>Hypocreomycetidae</taxon>
        <taxon>Hypocreales</taxon>
        <taxon>Nectriaceae</taxon>
        <taxon>Fusarium</taxon>
        <taxon>Fusarium lateritium species complex</taxon>
    </lineage>
</organism>
<comment type="caution">
    <text evidence="2">The sequence shown here is derived from an EMBL/GenBank/DDBJ whole genome shotgun (WGS) entry which is preliminary data.</text>
</comment>
<feature type="compositionally biased region" description="Polar residues" evidence="1">
    <location>
        <begin position="429"/>
        <end position="441"/>
    </location>
</feature>